<dbReference type="EMBL" id="JAPDFR010000006">
    <property type="protein sequence ID" value="KAK0385551.1"/>
    <property type="molecule type" value="Genomic_DNA"/>
</dbReference>
<dbReference type="InterPro" id="IPR052988">
    <property type="entry name" value="Oryzine_lactonohydrolase"/>
</dbReference>
<evidence type="ECO:0000259" key="1">
    <source>
        <dbReference type="Pfam" id="PF08450"/>
    </source>
</evidence>
<name>A0AA39GE81_SARSR</name>
<dbReference type="PANTHER" id="PTHR47064">
    <property type="entry name" value="PUTATIVE (AFU_ORTHOLOGUE AFUA_1G08990)-RELATED"/>
    <property type="match status" value="1"/>
</dbReference>
<dbReference type="AlphaFoldDB" id="A0AA39GE81"/>
<evidence type="ECO:0000313" key="3">
    <source>
        <dbReference type="Proteomes" id="UP001175261"/>
    </source>
</evidence>
<dbReference type="Pfam" id="PF08450">
    <property type="entry name" value="SGL"/>
    <property type="match status" value="1"/>
</dbReference>
<dbReference type="InterPro" id="IPR011042">
    <property type="entry name" value="6-blade_b-propeller_TolB-like"/>
</dbReference>
<dbReference type="PANTHER" id="PTHR47064:SF2">
    <property type="entry name" value="SMP-30_GLUCONOLACTONASE_LRE-LIKE REGION DOMAIN-CONTAINING PROTEIN-RELATED"/>
    <property type="match status" value="1"/>
</dbReference>
<reference evidence="2" key="1">
    <citation type="submission" date="2022-10" db="EMBL/GenBank/DDBJ databases">
        <title>Determination and structural analysis of whole genome sequence of Sarocladium strictum F4-1.</title>
        <authorList>
            <person name="Hu L."/>
            <person name="Jiang Y."/>
        </authorList>
    </citation>
    <scope>NUCLEOTIDE SEQUENCE</scope>
    <source>
        <strain evidence="2">F4-1</strain>
    </source>
</reference>
<protein>
    <recommendedName>
        <fullName evidence="1">SMP-30/Gluconolactonase/LRE-like region domain-containing protein</fullName>
    </recommendedName>
</protein>
<accession>A0AA39GE81</accession>
<gene>
    <name evidence="2" type="ORF">NLU13_6730</name>
</gene>
<keyword evidence="3" id="KW-1185">Reference proteome</keyword>
<dbReference type="SUPFAM" id="SSF63829">
    <property type="entry name" value="Calcium-dependent phosphotriesterase"/>
    <property type="match status" value="1"/>
</dbReference>
<feature type="domain" description="SMP-30/Gluconolactonase/LRE-like region" evidence="1">
    <location>
        <begin position="239"/>
        <end position="416"/>
    </location>
</feature>
<comment type="caution">
    <text evidence="2">The sequence shown here is derived from an EMBL/GenBank/DDBJ whole genome shotgun (WGS) entry which is preliminary data.</text>
</comment>
<organism evidence="2 3">
    <name type="scientific">Sarocladium strictum</name>
    <name type="common">Black bundle disease fungus</name>
    <name type="synonym">Acremonium strictum</name>
    <dbReference type="NCBI Taxonomy" id="5046"/>
    <lineage>
        <taxon>Eukaryota</taxon>
        <taxon>Fungi</taxon>
        <taxon>Dikarya</taxon>
        <taxon>Ascomycota</taxon>
        <taxon>Pezizomycotina</taxon>
        <taxon>Sordariomycetes</taxon>
        <taxon>Hypocreomycetidae</taxon>
        <taxon>Hypocreales</taxon>
        <taxon>Sarocladiaceae</taxon>
        <taxon>Sarocladium</taxon>
    </lineage>
</organism>
<proteinExistence type="predicted"/>
<dbReference type="Proteomes" id="UP001175261">
    <property type="component" value="Unassembled WGS sequence"/>
</dbReference>
<evidence type="ECO:0000313" key="2">
    <source>
        <dbReference type="EMBL" id="KAK0385551.1"/>
    </source>
</evidence>
<sequence length="439" mass="46656">MAPPATGTSGNTALGLPWVITAVAVAFAVGTQYPGSAGFPSFLHGRPSAKRDLLAAGAGAVPEQALVVRQRDSLVLDHVPSPTEANASTLFIPNGLDLQTMLDKPFHVYHEDFLDIIGGSPTLTLIADSGTDPLFHEAPVWYPPTDEMFFVQNAGAPASGTGLNKSSIVQKIALSEAMAVSHLTNAVGKVKVETVTSDPPVINPNGGTNYKGNIIFAGEGQGSAIPSALYLVNPVPPYNATVLLNNFYGRQFNSLNDVAVHPVTGDIYFTDTLYGFLQDFRPKPVLPRQVYRLDAQTWALSAVEDQFDLCNGIAISPDGKYVYITDTGAVRGFYGSDQGRAASIYRFDIAADGTFENRKLFAYIHSAIPDGVHCDSHGNVYAGCGDGVHVWSSSGIFLGKVFTGELVANFQFAGKGRMVILAETRLYYATLGAEGAALT</sequence>
<dbReference type="Gene3D" id="2.120.10.30">
    <property type="entry name" value="TolB, C-terminal domain"/>
    <property type="match status" value="1"/>
</dbReference>
<dbReference type="InterPro" id="IPR013658">
    <property type="entry name" value="SGL"/>
</dbReference>